<accession>A0A1J4KC58</accession>
<dbReference type="EMBL" id="MLAK01000651">
    <property type="protein sequence ID" value="OHT08999.1"/>
    <property type="molecule type" value="Genomic_DNA"/>
</dbReference>
<proteinExistence type="predicted"/>
<dbReference type="GeneID" id="94837149"/>
<organism evidence="2 3">
    <name type="scientific">Tritrichomonas foetus</name>
    <dbReference type="NCBI Taxonomy" id="1144522"/>
    <lineage>
        <taxon>Eukaryota</taxon>
        <taxon>Metamonada</taxon>
        <taxon>Parabasalia</taxon>
        <taxon>Tritrichomonadida</taxon>
        <taxon>Tritrichomonadidae</taxon>
        <taxon>Tritrichomonas</taxon>
    </lineage>
</organism>
<dbReference type="RefSeq" id="XP_068362135.1">
    <property type="nucleotide sequence ID" value="XM_068502445.1"/>
</dbReference>
<evidence type="ECO:0000313" key="2">
    <source>
        <dbReference type="EMBL" id="OHT08999.1"/>
    </source>
</evidence>
<comment type="caution">
    <text evidence="2">The sequence shown here is derived from an EMBL/GenBank/DDBJ whole genome shotgun (WGS) entry which is preliminary data.</text>
</comment>
<sequence>MRRSTNSSFSPNSSINRFSNQYNVRTNPRSSTSLRSSDPSPLQTSRRSKKKQLFQPQASPRTLTGPVFYYREIDKIDKIYKRDFDSEMKRKEIKKQMHSPYKENFVRLRAESVKSTRRQISNNEREWIRKRAKDNQSYENACQEEYDSERRHCQIDYINPTHKELRVLGI</sequence>
<reference evidence="2" key="1">
    <citation type="submission" date="2016-10" db="EMBL/GenBank/DDBJ databases">
        <authorList>
            <person name="Benchimol M."/>
            <person name="Almeida L.G."/>
            <person name="Vasconcelos A.T."/>
            <person name="Perreira-Neves A."/>
            <person name="Rosa I.A."/>
            <person name="Tasca T."/>
            <person name="Bogo M.R."/>
            <person name="de Souza W."/>
        </authorList>
    </citation>
    <scope>NUCLEOTIDE SEQUENCE [LARGE SCALE GENOMIC DNA]</scope>
    <source>
        <strain evidence="2">K</strain>
    </source>
</reference>
<protein>
    <submittedName>
        <fullName evidence="2">Uncharacterized protein</fullName>
    </submittedName>
</protein>
<name>A0A1J4KC58_9EUKA</name>
<feature type="region of interest" description="Disordered" evidence="1">
    <location>
        <begin position="1"/>
        <end position="62"/>
    </location>
</feature>
<keyword evidence="3" id="KW-1185">Reference proteome</keyword>
<dbReference type="VEuPathDB" id="TrichDB:TRFO_22237"/>
<dbReference type="Proteomes" id="UP000179807">
    <property type="component" value="Unassembled WGS sequence"/>
</dbReference>
<gene>
    <name evidence="2" type="ORF">TRFO_22237</name>
</gene>
<evidence type="ECO:0000313" key="3">
    <source>
        <dbReference type="Proteomes" id="UP000179807"/>
    </source>
</evidence>
<evidence type="ECO:0000256" key="1">
    <source>
        <dbReference type="SAM" id="MobiDB-lite"/>
    </source>
</evidence>
<feature type="compositionally biased region" description="Low complexity" evidence="1">
    <location>
        <begin position="1"/>
        <end position="42"/>
    </location>
</feature>
<dbReference type="AlphaFoldDB" id="A0A1J4KC58"/>